<sequence length="293" mass="31525">MSAYQLAALDASNPAHYLAAVGLLRVAPGPAELSFTDTTPVLHCEDAPADLAVVVAKSTAEATKPEGFPIPAHVQTTVPAWSVVRELADRSWEDPELDAALRVFDYGRINGKVSEDPQVSPASTVLVTGRSYARKSLADLWPTPTGRKADTIEQIRLDQTEDLARDLEVLLTGGYPRPRKSGIALRFTTAETTPRLRYGTEDVITVPTVELLAYLGVTTFLAGQLGIDRDGRRGPGLTWALNPVPLGLASLVAVHEQQSAPPSWARYTTVKTSVGGGAKISHFADTRPLEPRR</sequence>
<gene>
    <name evidence="1" type="ORF">AUCHE_17_01190</name>
</gene>
<keyword evidence="2" id="KW-1185">Reference proteome</keyword>
<accession>K6WAN6</accession>
<organism evidence="1 2">
    <name type="scientific">Austwickia chelonae NBRC 105200</name>
    <dbReference type="NCBI Taxonomy" id="1184607"/>
    <lineage>
        <taxon>Bacteria</taxon>
        <taxon>Bacillati</taxon>
        <taxon>Actinomycetota</taxon>
        <taxon>Actinomycetes</taxon>
        <taxon>Micrococcales</taxon>
        <taxon>Dermatophilaceae</taxon>
        <taxon>Austwickia</taxon>
    </lineage>
</organism>
<name>K6WAN6_9MICO</name>
<dbReference type="EMBL" id="BAGZ01000017">
    <property type="protein sequence ID" value="GAB78907.1"/>
    <property type="molecule type" value="Genomic_DNA"/>
</dbReference>
<comment type="caution">
    <text evidence="1">The sequence shown here is derived from an EMBL/GenBank/DDBJ whole genome shotgun (WGS) entry which is preliminary data.</text>
</comment>
<evidence type="ECO:0008006" key="3">
    <source>
        <dbReference type="Google" id="ProtNLM"/>
    </source>
</evidence>
<proteinExistence type="predicted"/>
<dbReference type="STRING" id="100225.SAMN05421595_0118"/>
<evidence type="ECO:0000313" key="2">
    <source>
        <dbReference type="Proteomes" id="UP000008495"/>
    </source>
</evidence>
<dbReference type="AlphaFoldDB" id="K6WAN6"/>
<protein>
    <recommendedName>
        <fullName evidence="3">CRISPR-associated protein</fullName>
    </recommendedName>
</protein>
<dbReference type="RefSeq" id="WP_006503664.1">
    <property type="nucleotide sequence ID" value="NZ_BAGZ01000017.1"/>
</dbReference>
<dbReference type="OrthoDB" id="10000380at2"/>
<reference evidence="1 2" key="1">
    <citation type="submission" date="2012-08" db="EMBL/GenBank/DDBJ databases">
        <title>Whole genome shotgun sequence of Austwickia chelonae NBRC 105200.</title>
        <authorList>
            <person name="Yoshida I."/>
            <person name="Hosoyama A."/>
            <person name="Tsuchikane K."/>
            <person name="Katsumata H."/>
            <person name="Ando Y."/>
            <person name="Ohji S."/>
            <person name="Hamada M."/>
            <person name="Tamura T."/>
            <person name="Yamazoe A."/>
            <person name="Yamazaki S."/>
            <person name="Fujita N."/>
        </authorList>
    </citation>
    <scope>NUCLEOTIDE SEQUENCE [LARGE SCALE GENOMIC DNA]</scope>
    <source>
        <strain evidence="1 2">NBRC 105200</strain>
    </source>
</reference>
<dbReference type="Proteomes" id="UP000008495">
    <property type="component" value="Unassembled WGS sequence"/>
</dbReference>
<evidence type="ECO:0000313" key="1">
    <source>
        <dbReference type="EMBL" id="GAB78907.1"/>
    </source>
</evidence>